<name>A0A8X7U6U9_BRACI</name>
<dbReference type="Proteomes" id="UP000886595">
    <property type="component" value="Unassembled WGS sequence"/>
</dbReference>
<keyword evidence="6 11" id="KW-0931">ER-Golgi transport</keyword>
<keyword evidence="8 11" id="KW-0333">Golgi apparatus</keyword>
<keyword evidence="4 11" id="KW-0963">Cytoplasm</keyword>
<dbReference type="Gene3D" id="3.30.310.10">
    <property type="entry name" value="TATA-Binding Protein"/>
    <property type="match status" value="1"/>
</dbReference>
<evidence type="ECO:0000256" key="1">
    <source>
        <dbReference type="ARBA" id="ARBA00004255"/>
    </source>
</evidence>
<evidence type="ECO:0000256" key="11">
    <source>
        <dbReference type="PIRNR" id="PIRNR037093"/>
    </source>
</evidence>
<dbReference type="GO" id="GO:0006891">
    <property type="term" value="P:intra-Golgi vesicle-mediated transport"/>
    <property type="evidence" value="ECO:0007669"/>
    <property type="project" value="TreeGrafter"/>
</dbReference>
<dbReference type="Gene3D" id="2.60.40.1480">
    <property type="entry name" value="Coatomer, gamma subunit, appendage domain"/>
    <property type="match status" value="1"/>
</dbReference>
<dbReference type="PANTHER" id="PTHR10261">
    <property type="entry name" value="COATOMER SUBUNIT GAMMA"/>
    <property type="match status" value="1"/>
</dbReference>
<dbReference type="Pfam" id="PF01602">
    <property type="entry name" value="Adaptin_N"/>
    <property type="match status" value="1"/>
</dbReference>
<evidence type="ECO:0000256" key="10">
    <source>
        <dbReference type="ARBA" id="ARBA00023329"/>
    </source>
</evidence>
<dbReference type="SUPFAM" id="SSF49348">
    <property type="entry name" value="Clathrin adaptor appendage domain"/>
    <property type="match status" value="1"/>
</dbReference>
<dbReference type="GO" id="GO:0000139">
    <property type="term" value="C:Golgi membrane"/>
    <property type="evidence" value="ECO:0007669"/>
    <property type="project" value="UniProtKB-SubCell"/>
</dbReference>
<dbReference type="InterPro" id="IPR012295">
    <property type="entry name" value="TBP_dom_sf"/>
</dbReference>
<organism evidence="15 16">
    <name type="scientific">Brassica carinata</name>
    <name type="common">Ethiopian mustard</name>
    <name type="synonym">Abyssinian cabbage</name>
    <dbReference type="NCBI Taxonomy" id="52824"/>
    <lineage>
        <taxon>Eukaryota</taxon>
        <taxon>Viridiplantae</taxon>
        <taxon>Streptophyta</taxon>
        <taxon>Embryophyta</taxon>
        <taxon>Tracheophyta</taxon>
        <taxon>Spermatophyta</taxon>
        <taxon>Magnoliopsida</taxon>
        <taxon>eudicotyledons</taxon>
        <taxon>Gunneridae</taxon>
        <taxon>Pentapetalae</taxon>
        <taxon>rosids</taxon>
        <taxon>malvids</taxon>
        <taxon>Brassicales</taxon>
        <taxon>Brassicaceae</taxon>
        <taxon>Brassiceae</taxon>
        <taxon>Brassica</taxon>
    </lineage>
</organism>
<comment type="similarity">
    <text evidence="2 11">Belongs to the COPG family.</text>
</comment>
<evidence type="ECO:0000256" key="4">
    <source>
        <dbReference type="ARBA" id="ARBA00022490"/>
    </source>
</evidence>
<evidence type="ECO:0000256" key="6">
    <source>
        <dbReference type="ARBA" id="ARBA00022892"/>
    </source>
</evidence>
<comment type="subcellular location">
    <subcellularLocation>
        <location evidence="11">Cytoplasm</location>
    </subcellularLocation>
    <subcellularLocation>
        <location evidence="1 11">Golgi apparatus membrane</location>
        <topology evidence="1 11">Peripheral membrane protein</topology>
        <orientation evidence="1 11">Cytoplasmic side</orientation>
    </subcellularLocation>
    <subcellularLocation>
        <location evidence="11">Cytoplasmic vesicle</location>
        <location evidence="11">COPI-coated vesicle membrane</location>
        <topology evidence="11">Peripheral membrane protein</topology>
        <orientation evidence="11">Cytoplasmic side</orientation>
    </subcellularLocation>
</comment>
<dbReference type="SUPFAM" id="SSF55711">
    <property type="entry name" value="Subdomain of clathrin and coatomer appendage domain"/>
    <property type="match status" value="1"/>
</dbReference>
<dbReference type="GO" id="GO:0006886">
    <property type="term" value="P:intracellular protein transport"/>
    <property type="evidence" value="ECO:0007669"/>
    <property type="project" value="InterPro"/>
</dbReference>
<dbReference type="InterPro" id="IPR013040">
    <property type="entry name" value="Coatomer_gsu_app_Ig-like_dom"/>
</dbReference>
<dbReference type="GO" id="GO:0005783">
    <property type="term" value="C:endoplasmic reticulum"/>
    <property type="evidence" value="ECO:0007669"/>
    <property type="project" value="TreeGrafter"/>
</dbReference>
<keyword evidence="10 11" id="KW-0968">Cytoplasmic vesicle</keyword>
<dbReference type="FunFam" id="3.30.310.10:FF:000011">
    <property type="entry name" value="Coatomer subunit gamma"/>
    <property type="match status" value="1"/>
</dbReference>
<dbReference type="GO" id="GO:0005198">
    <property type="term" value="F:structural molecule activity"/>
    <property type="evidence" value="ECO:0007669"/>
    <property type="project" value="InterPro"/>
</dbReference>
<dbReference type="FunFam" id="1.25.10.10:FF:000078">
    <property type="entry name" value="Coatomer subunit gamma"/>
    <property type="match status" value="1"/>
</dbReference>
<dbReference type="InterPro" id="IPR037067">
    <property type="entry name" value="Coatomer_gsu_app_sf"/>
</dbReference>
<keyword evidence="7 11" id="KW-0653">Protein transport</keyword>
<protein>
    <recommendedName>
        <fullName evidence="11">Coatomer subunit gamma</fullName>
    </recommendedName>
</protein>
<keyword evidence="9 11" id="KW-0472">Membrane</keyword>
<keyword evidence="3 11" id="KW-0813">Transport</keyword>
<dbReference type="InterPro" id="IPR002553">
    <property type="entry name" value="Clathrin/coatomer_adapt-like_N"/>
</dbReference>
<sequence>MAQPLVKKDDDLDDELEFSPFMGIEKGAVLQEARVFNDPQLDPRRCSQVITKLLYLLNQGESFTKVEATEVFFSVTKLFQSKDTGLRRMVYLIIKELSPGSDEVIIVTSSLMKDMNSKIDMYRANAIRVLCRIIDGTLLTQIERYLKQAIVDKNPVVSSAALVSGLHMLKSNPEIVKRWSNEVQEAVQSRAALVQFHALALLHQIRQNDRLAVSKLVGSLTKGAVRSPLAQCLLIRYTSQIIRDMGNHSQSGERPFYDFLESCLRHKAEMVILEAARAITELDGVSSRELTPAITVLQLFLSSPKPVLRFAAVRTLNKVAMTHPMAVTNCNIDMESLISDQNRSIATLAITTLLKTGNESSVERLMKQITNFMSDIADEFKIVVVEAIRSLCVKFPLKYRSLMNFLSNILREEGGFEYKRAIVDSIVTIIRDIPDAKENGLLHLCEFIEDCEFTYLSTQQVYPYIYNRVHLENATVRAAAVCTLAKFGFMVEALKPRITVLLKRCIYDSDDEVRDRATLFLSILGNDDGLVETDNDSRESPLKKLLMLIMCLRKSNRSHCREESQGQKPTGLGAPPPAPVSGFDAYERLLSSIPEFATFGKLFKSSSPVELTEAETEYSVNVVKHIFGSHVVFQYNCTNTVPEQLLERVNVIVDASEAEEFSELSSKPLNSLPYDSPGQAFVAFEKPEGVPAVGKFSNTLTFVVKEVDPNTGEAEEDGVEDEYQLEDLEIVPADYMVNVGVSNFRNAWESMDPENELVDEYGLGPRESLGEAVKAVTDVLGMQSCEGTETVASNARSHTSLLSGLYIGNVKVLVKAQGGGYNGGGGGYSRGRDGGGYGGGGRRYDEDTEMVAAVVDTLVVVAVDTVEGSDLYDELVKAIKGKTVGRDHLIFGVALHLACTFCNVIMIVEIMVEELVDVFKHKVMLKSYRRRGQTCS</sequence>
<dbReference type="PIRSF" id="PIRSF037093">
    <property type="entry name" value="Coatomer_gamma_subunit"/>
    <property type="match status" value="1"/>
</dbReference>
<keyword evidence="5" id="KW-0677">Repeat</keyword>
<dbReference type="InterPro" id="IPR016024">
    <property type="entry name" value="ARM-type_fold"/>
</dbReference>
<proteinExistence type="inferred from homology"/>
<dbReference type="GO" id="GO:0009306">
    <property type="term" value="P:protein secretion"/>
    <property type="evidence" value="ECO:0007669"/>
    <property type="project" value="TreeGrafter"/>
</dbReference>
<reference evidence="15 16" key="1">
    <citation type="submission" date="2020-02" db="EMBL/GenBank/DDBJ databases">
        <authorList>
            <person name="Ma Q."/>
            <person name="Huang Y."/>
            <person name="Song X."/>
            <person name="Pei D."/>
        </authorList>
    </citation>
    <scope>NUCLEOTIDE SEQUENCE [LARGE SCALE GENOMIC DNA]</scope>
    <source>
        <strain evidence="15">Sxm20200214</strain>
        <tissue evidence="15">Leaf</tissue>
    </source>
</reference>
<evidence type="ECO:0000313" key="16">
    <source>
        <dbReference type="Proteomes" id="UP000886595"/>
    </source>
</evidence>
<dbReference type="GO" id="GO:0006888">
    <property type="term" value="P:endoplasmic reticulum to Golgi vesicle-mediated transport"/>
    <property type="evidence" value="ECO:0007669"/>
    <property type="project" value="TreeGrafter"/>
</dbReference>
<dbReference type="GO" id="GO:0005793">
    <property type="term" value="C:endoplasmic reticulum-Golgi intermediate compartment"/>
    <property type="evidence" value="ECO:0007669"/>
    <property type="project" value="TreeGrafter"/>
</dbReference>
<evidence type="ECO:0000259" key="14">
    <source>
        <dbReference type="Pfam" id="PF16381"/>
    </source>
</evidence>
<dbReference type="InterPro" id="IPR009028">
    <property type="entry name" value="Coatomer/calthrin_app_sub_C"/>
</dbReference>
<evidence type="ECO:0000256" key="5">
    <source>
        <dbReference type="ARBA" id="ARBA00022737"/>
    </source>
</evidence>
<evidence type="ECO:0000256" key="2">
    <source>
        <dbReference type="ARBA" id="ARBA00010720"/>
    </source>
</evidence>
<evidence type="ECO:0000313" key="15">
    <source>
        <dbReference type="EMBL" id="KAG2266521.1"/>
    </source>
</evidence>
<evidence type="ECO:0000259" key="13">
    <source>
        <dbReference type="Pfam" id="PF08752"/>
    </source>
</evidence>
<evidence type="ECO:0000259" key="12">
    <source>
        <dbReference type="Pfam" id="PF01602"/>
    </source>
</evidence>
<evidence type="ECO:0000256" key="9">
    <source>
        <dbReference type="ARBA" id="ARBA00023136"/>
    </source>
</evidence>
<dbReference type="InterPro" id="IPR017106">
    <property type="entry name" value="Coatomer_gsu"/>
</dbReference>
<accession>A0A8X7U6U9</accession>
<evidence type="ECO:0000256" key="3">
    <source>
        <dbReference type="ARBA" id="ARBA00022448"/>
    </source>
</evidence>
<comment type="function">
    <text evidence="11">The coatomer is a cytosolic protein complex that binds to dilysine motifs and reversibly associates with Golgi non-clathrin-coated vesicles, which further mediate biosynthetic protein transport from the ER, via the Golgi up to the trans Golgi network. Coatomer complex is required for budding from Golgi membranes, and is essential for the retrograde Golgi-to-ER transport of dilysine-tagged proteins.</text>
</comment>
<feature type="domain" description="Coatomer subunit gamma C-terminal" evidence="14">
    <location>
        <begin position="733"/>
        <end position="817"/>
    </location>
</feature>
<dbReference type="SUPFAM" id="SSF48371">
    <property type="entry name" value="ARM repeat"/>
    <property type="match status" value="1"/>
</dbReference>
<dbReference type="GO" id="GO:0030126">
    <property type="term" value="C:COPI vesicle coat"/>
    <property type="evidence" value="ECO:0007669"/>
    <property type="project" value="InterPro"/>
</dbReference>
<evidence type="ECO:0000256" key="7">
    <source>
        <dbReference type="ARBA" id="ARBA00022927"/>
    </source>
</evidence>
<comment type="caution">
    <text evidence="15">The sequence shown here is derived from an EMBL/GenBank/DDBJ whole genome shotgun (WGS) entry which is preliminary data.</text>
</comment>
<dbReference type="EMBL" id="JAAMPC010000014">
    <property type="protein sequence ID" value="KAG2266521.1"/>
    <property type="molecule type" value="Genomic_DNA"/>
</dbReference>
<dbReference type="FunFam" id="1.25.10.10:FF:000187">
    <property type="entry name" value="Coatomer subunit gamma"/>
    <property type="match status" value="1"/>
</dbReference>
<dbReference type="AlphaFoldDB" id="A0A8X7U6U9"/>
<dbReference type="Gene3D" id="1.25.10.10">
    <property type="entry name" value="Leucine-rich Repeat Variant"/>
    <property type="match status" value="2"/>
</dbReference>
<dbReference type="OrthoDB" id="1074925at2759"/>
<dbReference type="PANTHER" id="PTHR10261:SF8">
    <property type="entry name" value="COATOMER SUBUNIT GAMMA"/>
    <property type="match status" value="1"/>
</dbReference>
<dbReference type="Pfam" id="PF16381">
    <property type="entry name" value="Coatomer_g_Cpla"/>
    <property type="match status" value="1"/>
</dbReference>
<dbReference type="InterPro" id="IPR032154">
    <property type="entry name" value="Coatomer_g_Cpla"/>
</dbReference>
<dbReference type="InterPro" id="IPR013041">
    <property type="entry name" value="Clathrin_app_Ig-like_sf"/>
</dbReference>
<dbReference type="Pfam" id="PF08752">
    <property type="entry name" value="COP-gamma_platf"/>
    <property type="match status" value="1"/>
</dbReference>
<dbReference type="InterPro" id="IPR011989">
    <property type="entry name" value="ARM-like"/>
</dbReference>
<feature type="domain" description="Clathrin/coatomer adaptor adaptin-like N-terminal" evidence="12">
    <location>
        <begin position="27"/>
        <end position="526"/>
    </location>
</feature>
<keyword evidence="16" id="KW-1185">Reference proteome</keyword>
<gene>
    <name evidence="15" type="ORF">Bca52824_073600</name>
</gene>
<feature type="domain" description="Coatomer gamma subunit appendage Ig-like subdomain" evidence="13">
    <location>
        <begin position="585"/>
        <end position="730"/>
    </location>
</feature>
<comment type="subunit">
    <text evidence="11">Oligomeric complex.</text>
</comment>
<evidence type="ECO:0000256" key="8">
    <source>
        <dbReference type="ARBA" id="ARBA00023034"/>
    </source>
</evidence>
<dbReference type="FunFam" id="2.60.40.1480:FF:000002">
    <property type="entry name" value="Coatomer subunit gamma"/>
    <property type="match status" value="1"/>
</dbReference>